<dbReference type="RefSeq" id="XP_022826986.1">
    <property type="nucleotide sequence ID" value="XM_022971218.1"/>
</dbReference>
<dbReference type="InterPro" id="IPR002706">
    <property type="entry name" value="Xrcc1_N"/>
</dbReference>
<reference evidence="4" key="1">
    <citation type="submission" date="2025-08" db="UniProtKB">
        <authorList>
            <consortium name="RefSeq"/>
        </authorList>
    </citation>
    <scope>IDENTIFICATION</scope>
    <source>
        <strain evidence="4">Ishihara</strain>
        <tissue evidence="4">Whole body</tissue>
    </source>
</reference>
<dbReference type="OrthoDB" id="25840at2759"/>
<dbReference type="PANTHER" id="PTHR11370">
    <property type="entry name" value="DNA-REPAIR PROTEIN XRCC1"/>
    <property type="match status" value="1"/>
</dbReference>
<dbReference type="SUPFAM" id="SSF49785">
    <property type="entry name" value="Galactose-binding domain-like"/>
    <property type="match status" value="1"/>
</dbReference>
<dbReference type="GO" id="GO:0000012">
    <property type="term" value="P:single strand break repair"/>
    <property type="evidence" value="ECO:0007669"/>
    <property type="project" value="InterPro"/>
</dbReference>
<sequence length="347" mass="38176">MPRVKIDYIVSFSSEDPEHPASNLLNLEVSKKKWLCAKGETTCSVVLQLPRAVKISSLNIGAYHAALVEVLVGRSESTNEQYQWQVLVPSCVFATREESRRGAEVARVRSFSGAQLAPDARAGRWDRLRLVCSQPHDRRQFGLSFVHIDEAESSTPAGVPQRLLALDTFSSDEDDFKPGELFAKHLQKTNAEDITPPSNTGAQIRQATSQALKNISDSSTKLIKNPIVKPSGSCNDNKATASRRPDVQVRQPGPRPDVQVRQPGPRPDVQVRQPGPPRPDEGAPPRQTAQTIAPAETSSSAKRNLDSAKSSTDQNRQLETKKRVRSENRERPSVPTECLLRGATLVL</sequence>
<proteinExistence type="predicted"/>
<dbReference type="PANTHER" id="PTHR11370:SF5">
    <property type="entry name" value="DNA REPAIR PROTEIN XRCC1"/>
    <property type="match status" value="1"/>
</dbReference>
<dbReference type="FunFam" id="2.60.120.260:FF:000025">
    <property type="entry name" value="DNA repair protein XRCC1 isoform X1"/>
    <property type="match status" value="1"/>
</dbReference>
<feature type="region of interest" description="Disordered" evidence="1">
    <location>
        <begin position="224"/>
        <end position="336"/>
    </location>
</feature>
<dbReference type="Gene3D" id="2.60.120.260">
    <property type="entry name" value="Galactose-binding domain-like"/>
    <property type="match status" value="1"/>
</dbReference>
<dbReference type="CTD" id="7515"/>
<feature type="compositionally biased region" description="Basic and acidic residues" evidence="1">
    <location>
        <begin position="316"/>
        <end position="332"/>
    </location>
</feature>
<keyword evidence="3" id="KW-1185">Reference proteome</keyword>
<dbReference type="AlphaFoldDB" id="A0A9J7EE38"/>
<dbReference type="GO" id="GO:0006284">
    <property type="term" value="P:base-excision repair"/>
    <property type="evidence" value="ECO:0007669"/>
    <property type="project" value="TreeGrafter"/>
</dbReference>
<dbReference type="Proteomes" id="UP000301870">
    <property type="component" value="Chromosome 23"/>
</dbReference>
<gene>
    <name evidence="4" type="primary">LOC111356745</name>
</gene>
<evidence type="ECO:0000313" key="4">
    <source>
        <dbReference type="RefSeq" id="XP_022826986.1"/>
    </source>
</evidence>
<evidence type="ECO:0000256" key="1">
    <source>
        <dbReference type="SAM" id="MobiDB-lite"/>
    </source>
</evidence>
<dbReference type="InterPro" id="IPR008979">
    <property type="entry name" value="Galactose-bd-like_sf"/>
</dbReference>
<feature type="compositionally biased region" description="Polar residues" evidence="1">
    <location>
        <begin position="287"/>
        <end position="315"/>
    </location>
</feature>
<accession>A0A9J7EE38</accession>
<evidence type="ECO:0000259" key="2">
    <source>
        <dbReference type="Pfam" id="PF01834"/>
    </source>
</evidence>
<organism evidence="3 4">
    <name type="scientific">Spodoptera litura</name>
    <name type="common">Asian cotton leafworm</name>
    <dbReference type="NCBI Taxonomy" id="69820"/>
    <lineage>
        <taxon>Eukaryota</taxon>
        <taxon>Metazoa</taxon>
        <taxon>Ecdysozoa</taxon>
        <taxon>Arthropoda</taxon>
        <taxon>Hexapoda</taxon>
        <taxon>Insecta</taxon>
        <taxon>Pterygota</taxon>
        <taxon>Neoptera</taxon>
        <taxon>Endopterygota</taxon>
        <taxon>Lepidoptera</taxon>
        <taxon>Glossata</taxon>
        <taxon>Ditrysia</taxon>
        <taxon>Noctuoidea</taxon>
        <taxon>Noctuidae</taxon>
        <taxon>Amphipyrinae</taxon>
        <taxon>Spodoptera</taxon>
    </lineage>
</organism>
<dbReference type="GO" id="GO:0005634">
    <property type="term" value="C:nucleus"/>
    <property type="evidence" value="ECO:0007669"/>
    <property type="project" value="InterPro"/>
</dbReference>
<dbReference type="GO" id="GO:0003684">
    <property type="term" value="F:damaged DNA binding"/>
    <property type="evidence" value="ECO:0007669"/>
    <property type="project" value="InterPro"/>
</dbReference>
<feature type="domain" description="DNA-repair protein Xrcc1 N-terminal" evidence="2">
    <location>
        <begin position="1"/>
        <end position="148"/>
    </location>
</feature>
<dbReference type="KEGG" id="sliu:111356745"/>
<dbReference type="Pfam" id="PF01834">
    <property type="entry name" value="XRCC1_N"/>
    <property type="match status" value="1"/>
</dbReference>
<feature type="non-terminal residue" evidence="4">
    <location>
        <position position="347"/>
    </location>
</feature>
<dbReference type="GeneID" id="111356745"/>
<evidence type="ECO:0000313" key="3">
    <source>
        <dbReference type="Proteomes" id="UP000301870"/>
    </source>
</evidence>
<name>A0A9J7EE38_SPOLT</name>
<protein>
    <submittedName>
        <fullName evidence="4">DNA repair protein XRCC1</fullName>
    </submittedName>
</protein>